<dbReference type="Pfam" id="PF01597">
    <property type="entry name" value="GCV_H"/>
    <property type="match status" value="1"/>
</dbReference>
<sequence length="127" mass="14286">MDVVKDLKYSENHEWVRVEGNHAVIGMTDFAQEEFGMIVFVELPQAGDTLQAGEPFGSMESVKTVSELYAPVSGKVVEINRKLDKEPGAINMSPYQEGWMIVVEMSDPSELERLWDAAKYEATYGHE</sequence>
<dbReference type="Proteomes" id="UP000317036">
    <property type="component" value="Unassembled WGS sequence"/>
</dbReference>
<evidence type="ECO:0000256" key="4">
    <source>
        <dbReference type="PIRSR" id="PIRSR617453-50"/>
    </source>
</evidence>
<dbReference type="InterPro" id="IPR003016">
    <property type="entry name" value="2-oxoA_DH_lipoyl-BS"/>
</dbReference>
<dbReference type="InterPro" id="IPR033753">
    <property type="entry name" value="GCV_H/Fam206"/>
</dbReference>
<evidence type="ECO:0000256" key="3">
    <source>
        <dbReference type="HAMAP-Rule" id="MF_00272"/>
    </source>
</evidence>
<dbReference type="RefSeq" id="WP_144846791.1">
    <property type="nucleotide sequence ID" value="NZ_VNJI01000012.1"/>
</dbReference>
<dbReference type="InterPro" id="IPR002930">
    <property type="entry name" value="GCV_H"/>
</dbReference>
<keyword evidence="2 3" id="KW-0450">Lipoyl</keyword>
<dbReference type="PROSITE" id="PS00189">
    <property type="entry name" value="LIPOYL"/>
    <property type="match status" value="1"/>
</dbReference>
<dbReference type="GO" id="GO:0005829">
    <property type="term" value="C:cytosol"/>
    <property type="evidence" value="ECO:0007669"/>
    <property type="project" value="TreeGrafter"/>
</dbReference>
<gene>
    <name evidence="3 6" type="primary">gcvH</name>
    <name evidence="6" type="ORF">FPZ49_11835</name>
</gene>
<evidence type="ECO:0000259" key="5">
    <source>
        <dbReference type="PROSITE" id="PS50968"/>
    </source>
</evidence>
<dbReference type="PANTHER" id="PTHR11715:SF3">
    <property type="entry name" value="GLYCINE CLEAVAGE SYSTEM H PROTEIN-RELATED"/>
    <property type="match status" value="1"/>
</dbReference>
<dbReference type="PROSITE" id="PS50968">
    <property type="entry name" value="BIOTINYL_LIPOYL"/>
    <property type="match status" value="1"/>
</dbReference>
<evidence type="ECO:0000256" key="2">
    <source>
        <dbReference type="ARBA" id="ARBA00022823"/>
    </source>
</evidence>
<dbReference type="PANTHER" id="PTHR11715">
    <property type="entry name" value="GLYCINE CLEAVAGE SYSTEM H PROTEIN"/>
    <property type="match status" value="1"/>
</dbReference>
<keyword evidence="7" id="KW-1185">Reference proteome</keyword>
<accession>A0A559KC58</accession>
<dbReference type="AlphaFoldDB" id="A0A559KC58"/>
<evidence type="ECO:0000313" key="7">
    <source>
        <dbReference type="Proteomes" id="UP000317036"/>
    </source>
</evidence>
<proteinExistence type="inferred from homology"/>
<comment type="similarity">
    <text evidence="1 3">Belongs to the GcvH family.</text>
</comment>
<protein>
    <recommendedName>
        <fullName evidence="3">Glycine cleavage system H protein</fullName>
    </recommendedName>
    <alternativeName>
        <fullName evidence="3">Octanoyl/lipoyl carrier protein</fullName>
    </alternativeName>
</protein>
<dbReference type="InterPro" id="IPR017453">
    <property type="entry name" value="GCV_H_sub"/>
</dbReference>
<dbReference type="InterPro" id="IPR000089">
    <property type="entry name" value="Biotin_lipoyl"/>
</dbReference>
<dbReference type="InterPro" id="IPR011053">
    <property type="entry name" value="Single_hybrid_motif"/>
</dbReference>
<comment type="function">
    <text evidence="3">The glycine cleavage system catalyzes the degradation of glycine. The H protein shuttles the methylamine group of glycine from the P protein to the T protein.</text>
</comment>
<feature type="domain" description="Lipoyl-binding" evidence="5">
    <location>
        <begin position="22"/>
        <end position="104"/>
    </location>
</feature>
<organism evidence="6 7">
    <name type="scientific">Paenibacillus cremeus</name>
    <dbReference type="NCBI Taxonomy" id="2163881"/>
    <lineage>
        <taxon>Bacteria</taxon>
        <taxon>Bacillati</taxon>
        <taxon>Bacillota</taxon>
        <taxon>Bacilli</taxon>
        <taxon>Bacillales</taxon>
        <taxon>Paenibacillaceae</taxon>
        <taxon>Paenibacillus</taxon>
    </lineage>
</organism>
<dbReference type="CDD" id="cd06848">
    <property type="entry name" value="GCS_H"/>
    <property type="match status" value="1"/>
</dbReference>
<comment type="cofactor">
    <cofactor evidence="3">
        <name>(R)-lipoate</name>
        <dbReference type="ChEBI" id="CHEBI:83088"/>
    </cofactor>
    <text evidence="3">Binds 1 lipoyl cofactor covalently.</text>
</comment>
<comment type="caution">
    <text evidence="6">The sequence shown here is derived from an EMBL/GenBank/DDBJ whole genome shotgun (WGS) entry which is preliminary data.</text>
</comment>
<reference evidence="6 7" key="1">
    <citation type="submission" date="2019-07" db="EMBL/GenBank/DDBJ databases">
        <authorList>
            <person name="Kim J."/>
        </authorList>
    </citation>
    <scope>NUCLEOTIDE SEQUENCE [LARGE SCALE GENOMIC DNA]</scope>
    <source>
        <strain evidence="6 7">JC52</strain>
    </source>
</reference>
<dbReference type="GO" id="GO:0019464">
    <property type="term" value="P:glycine decarboxylation via glycine cleavage system"/>
    <property type="evidence" value="ECO:0007669"/>
    <property type="project" value="UniProtKB-UniRule"/>
</dbReference>
<dbReference type="EMBL" id="VNJI01000012">
    <property type="protein sequence ID" value="TVY09720.1"/>
    <property type="molecule type" value="Genomic_DNA"/>
</dbReference>
<dbReference type="OrthoDB" id="9796712at2"/>
<evidence type="ECO:0000313" key="6">
    <source>
        <dbReference type="EMBL" id="TVY09720.1"/>
    </source>
</evidence>
<dbReference type="NCBIfam" id="TIGR00527">
    <property type="entry name" value="gcvH"/>
    <property type="match status" value="1"/>
</dbReference>
<evidence type="ECO:0000256" key="1">
    <source>
        <dbReference type="ARBA" id="ARBA00009249"/>
    </source>
</evidence>
<comment type="function">
    <text evidence="3">Is also involved in protein lipoylation via its role as an octanoyl/lipoyl carrier protein intermediate.</text>
</comment>
<comment type="subunit">
    <text evidence="3">The glycine cleavage system is composed of four proteins: P, T, L and H.</text>
</comment>
<dbReference type="NCBIfam" id="NF002270">
    <property type="entry name" value="PRK01202.1"/>
    <property type="match status" value="1"/>
</dbReference>
<dbReference type="HAMAP" id="MF_00272">
    <property type="entry name" value="GcvH"/>
    <property type="match status" value="1"/>
</dbReference>
<dbReference type="SUPFAM" id="SSF51230">
    <property type="entry name" value="Single hybrid motif"/>
    <property type="match status" value="1"/>
</dbReference>
<feature type="modified residue" description="N6-lipoyllysine" evidence="3 4">
    <location>
        <position position="63"/>
    </location>
</feature>
<dbReference type="GO" id="GO:0005960">
    <property type="term" value="C:glycine cleavage complex"/>
    <property type="evidence" value="ECO:0007669"/>
    <property type="project" value="InterPro"/>
</dbReference>
<dbReference type="GO" id="GO:0009249">
    <property type="term" value="P:protein lipoylation"/>
    <property type="evidence" value="ECO:0007669"/>
    <property type="project" value="UniProtKB-UniRule"/>
</dbReference>
<name>A0A559KC58_9BACL</name>
<dbReference type="Gene3D" id="2.40.50.100">
    <property type="match status" value="1"/>
</dbReference>